<reference evidence="1" key="1">
    <citation type="submission" date="2021-06" db="EMBL/GenBank/DDBJ databases">
        <authorList>
            <person name="Kallberg Y."/>
            <person name="Tangrot J."/>
            <person name="Rosling A."/>
        </authorList>
    </citation>
    <scope>NUCLEOTIDE SEQUENCE</scope>
    <source>
        <strain evidence="1">AU212A</strain>
    </source>
</reference>
<evidence type="ECO:0000313" key="1">
    <source>
        <dbReference type="EMBL" id="CAG8659248.1"/>
    </source>
</evidence>
<evidence type="ECO:0000313" key="2">
    <source>
        <dbReference type="Proteomes" id="UP000789860"/>
    </source>
</evidence>
<sequence>VDDYINNSLDNYVVDKEETSKNCNTFNKGLGLLTQNNLILDDIVNLQDTVFQEKEALSFELSINAVDTSVEDDINMNFDPEDLVDIVLNTEL</sequence>
<protein>
    <submittedName>
        <fullName evidence="1">4909_t:CDS:1</fullName>
    </submittedName>
</protein>
<proteinExistence type="predicted"/>
<accession>A0ACA9NNT0</accession>
<comment type="caution">
    <text evidence="1">The sequence shown here is derived from an EMBL/GenBank/DDBJ whole genome shotgun (WGS) entry which is preliminary data.</text>
</comment>
<keyword evidence="2" id="KW-1185">Reference proteome</keyword>
<organism evidence="1 2">
    <name type="scientific">Scutellospora calospora</name>
    <dbReference type="NCBI Taxonomy" id="85575"/>
    <lineage>
        <taxon>Eukaryota</taxon>
        <taxon>Fungi</taxon>
        <taxon>Fungi incertae sedis</taxon>
        <taxon>Mucoromycota</taxon>
        <taxon>Glomeromycotina</taxon>
        <taxon>Glomeromycetes</taxon>
        <taxon>Diversisporales</taxon>
        <taxon>Gigasporaceae</taxon>
        <taxon>Scutellospora</taxon>
    </lineage>
</organism>
<dbReference type="EMBL" id="CAJVPM010025777">
    <property type="protein sequence ID" value="CAG8659248.1"/>
    <property type="molecule type" value="Genomic_DNA"/>
</dbReference>
<gene>
    <name evidence="1" type="ORF">SCALOS_LOCUS8966</name>
</gene>
<feature type="non-terminal residue" evidence="1">
    <location>
        <position position="1"/>
    </location>
</feature>
<name>A0ACA9NNT0_9GLOM</name>
<dbReference type="Proteomes" id="UP000789860">
    <property type="component" value="Unassembled WGS sequence"/>
</dbReference>